<evidence type="ECO:0000313" key="6">
    <source>
        <dbReference type="EMBL" id="KEQ72249.1"/>
    </source>
</evidence>
<dbReference type="EMBL" id="KL584712">
    <property type="protein sequence ID" value="KEQ72249.1"/>
    <property type="molecule type" value="Genomic_DNA"/>
</dbReference>
<dbReference type="Pfam" id="PF07687">
    <property type="entry name" value="M20_dimer"/>
    <property type="match status" value="1"/>
</dbReference>
<comment type="similarity">
    <text evidence="1">Belongs to the peptidase M20A family.</text>
</comment>
<evidence type="ECO:0000256" key="3">
    <source>
        <dbReference type="SAM" id="MobiDB-lite"/>
    </source>
</evidence>
<accession>A0A074WKW7</accession>
<dbReference type="SUPFAM" id="SSF53686">
    <property type="entry name" value="Tryptophan synthase beta subunit-like PLP-dependent enzymes"/>
    <property type="match status" value="1"/>
</dbReference>
<dbReference type="InterPro" id="IPR036264">
    <property type="entry name" value="Bact_exopeptidase_dim_dom"/>
</dbReference>
<evidence type="ECO:0000313" key="7">
    <source>
        <dbReference type="Proteomes" id="UP000027730"/>
    </source>
</evidence>
<feature type="domain" description="Tryptophan synthase beta chain-like PALP" evidence="4">
    <location>
        <begin position="44"/>
        <end position="364"/>
    </location>
</feature>
<evidence type="ECO:0000259" key="5">
    <source>
        <dbReference type="Pfam" id="PF07687"/>
    </source>
</evidence>
<keyword evidence="2" id="KW-0378">Hydrolase</keyword>
<dbReference type="STRING" id="1043004.A0A074WKW7"/>
<protein>
    <submittedName>
        <fullName evidence="6">Threonine dehydratase</fullName>
    </submittedName>
</protein>
<evidence type="ECO:0000259" key="4">
    <source>
        <dbReference type="Pfam" id="PF00291"/>
    </source>
</evidence>
<dbReference type="Pfam" id="PF01546">
    <property type="entry name" value="Peptidase_M20"/>
    <property type="match status" value="1"/>
</dbReference>
<feature type="compositionally biased region" description="Basic and acidic residues" evidence="3">
    <location>
        <begin position="1"/>
        <end position="12"/>
    </location>
</feature>
<dbReference type="Gene3D" id="3.40.50.1100">
    <property type="match status" value="2"/>
</dbReference>
<dbReference type="PANTHER" id="PTHR42937">
    <property type="match status" value="1"/>
</dbReference>
<evidence type="ECO:0000256" key="2">
    <source>
        <dbReference type="ARBA" id="ARBA00022801"/>
    </source>
</evidence>
<organism evidence="6 7">
    <name type="scientific">Aureobasidium namibiae CBS 147.97</name>
    <dbReference type="NCBI Taxonomy" id="1043004"/>
    <lineage>
        <taxon>Eukaryota</taxon>
        <taxon>Fungi</taxon>
        <taxon>Dikarya</taxon>
        <taxon>Ascomycota</taxon>
        <taxon>Pezizomycotina</taxon>
        <taxon>Dothideomycetes</taxon>
        <taxon>Dothideomycetidae</taxon>
        <taxon>Dothideales</taxon>
        <taxon>Saccotheciaceae</taxon>
        <taxon>Aureobasidium</taxon>
    </lineage>
</organism>
<dbReference type="Gene3D" id="3.40.630.10">
    <property type="entry name" value="Zn peptidases"/>
    <property type="match status" value="2"/>
</dbReference>
<dbReference type="GO" id="GO:0016787">
    <property type="term" value="F:hydrolase activity"/>
    <property type="evidence" value="ECO:0007669"/>
    <property type="project" value="UniProtKB-KW"/>
</dbReference>
<dbReference type="GeneID" id="25411061"/>
<dbReference type="InterPro" id="IPR011650">
    <property type="entry name" value="Peptidase_M20_dimer"/>
</dbReference>
<dbReference type="InterPro" id="IPR002933">
    <property type="entry name" value="Peptidase_M20"/>
</dbReference>
<keyword evidence="7" id="KW-1185">Reference proteome</keyword>
<dbReference type="InterPro" id="IPR036052">
    <property type="entry name" value="TrpB-like_PALP_sf"/>
</dbReference>
<dbReference type="InterPro" id="IPR001926">
    <property type="entry name" value="TrpB-like_PALP"/>
</dbReference>
<feature type="compositionally biased region" description="Polar residues" evidence="3">
    <location>
        <begin position="19"/>
        <end position="28"/>
    </location>
</feature>
<dbReference type="HOGENOM" id="CLU_021802_8_4_1"/>
<dbReference type="Gene3D" id="3.30.70.360">
    <property type="match status" value="1"/>
</dbReference>
<dbReference type="SUPFAM" id="SSF55031">
    <property type="entry name" value="Bacterial exopeptidase dimerisation domain"/>
    <property type="match status" value="1"/>
</dbReference>
<dbReference type="SUPFAM" id="SSF53187">
    <property type="entry name" value="Zn-dependent exopeptidases"/>
    <property type="match status" value="1"/>
</dbReference>
<dbReference type="NCBIfam" id="NF006058">
    <property type="entry name" value="PRK08206.1"/>
    <property type="match status" value="1"/>
</dbReference>
<evidence type="ECO:0000256" key="1">
    <source>
        <dbReference type="ARBA" id="ARBA00006247"/>
    </source>
</evidence>
<feature type="region of interest" description="Disordered" evidence="3">
    <location>
        <begin position="1"/>
        <end position="29"/>
    </location>
</feature>
<dbReference type="OrthoDB" id="10059875at2759"/>
<name>A0A074WKW7_9PEZI</name>
<dbReference type="AlphaFoldDB" id="A0A074WKW7"/>
<dbReference type="PROSITE" id="PS00758">
    <property type="entry name" value="ARGE_DAPE_CPG2_1"/>
    <property type="match status" value="1"/>
</dbReference>
<dbReference type="Pfam" id="PF00291">
    <property type="entry name" value="PALP"/>
    <property type="match status" value="1"/>
</dbReference>
<reference evidence="6 7" key="1">
    <citation type="journal article" date="2014" name="BMC Genomics">
        <title>Genome sequencing of four Aureobasidium pullulans varieties: biotechnological potential, stress tolerance, and description of new species.</title>
        <authorList>
            <person name="Gostin Ar C."/>
            <person name="Ohm R.A."/>
            <person name="Kogej T."/>
            <person name="Sonjak S."/>
            <person name="Turk M."/>
            <person name="Zajc J."/>
            <person name="Zalar P."/>
            <person name="Grube M."/>
            <person name="Sun H."/>
            <person name="Han J."/>
            <person name="Sharma A."/>
            <person name="Chiniquy J."/>
            <person name="Ngan C.Y."/>
            <person name="Lipzen A."/>
            <person name="Barry K."/>
            <person name="Grigoriev I.V."/>
            <person name="Gunde-Cimerman N."/>
        </authorList>
    </citation>
    <scope>NUCLEOTIDE SEQUENCE [LARGE SCALE GENOMIC DNA]</scope>
    <source>
        <strain evidence="6 7">CBS 147.97</strain>
    </source>
</reference>
<dbReference type="RefSeq" id="XP_013426189.1">
    <property type="nucleotide sequence ID" value="XM_013570735.1"/>
</dbReference>
<feature type="domain" description="Peptidase M20 dimerisation" evidence="5">
    <location>
        <begin position="551"/>
        <end position="660"/>
    </location>
</feature>
<sequence length="765" mass="81428">MPLRFKSPERSPPRRPTWIRQTSSSSPIPSADYTIQHHYHKALDGYEPTALLSMDSLAAELGLGGIYIKDESSRFGLPSFKASGASWGCFRALISHLSLDFATATLEQVASAAKDRGCRLLAATDGNHGRAVAWMARSFGIPSSIYVPHDLHPNFLRLIAAEGAEVVVVQGDYDFAVSTATSAAAASKNNILVQDTAFEGYEDVPTWIIDGYATIFTEMEQQLRELNAQPTHIITPVGVGSLAQAVITYAKGQRDLKVVAVEPDTAACLHASLVAGKATPIVTSNTINAGCNCGTLSSVSWPFLRDYVNLSTTVSDFETHMAVQEMHRHNVNAGPCGASGLAALKRLVAEGHVAKGSSVILINTEAQRPYDVPLDVSADDVVTLTKQLVQIDSSNPSLDTTNTARGEAKAAAFITQWLHYRGIETHVVESVPGRPSVVGVVRGSDPDAKSVMLNGHIDTVSLSTYGSDPLSGSLVDGKIYGRGVLDMKAGVAAAMTTLLHFSIHGSKGDVIFAAVADEEDKSIGTAAVLAAGWKADAGLIPEPTSLQLFHAHKGFVWIQVTILGNAAHGSDAQTGVDAIMSTATFMKAMDKYAETLDSDDVLGQATMHCGTIRGGEENSSYAASCTLTLEFRTVNDSSTSQSSAAIVKDITNILEKLAASDKRFKFEVPEVLFERRPLLPMAVTHPLLVAASNAIADVQGGRVVQPTAAKFWTDAALLSEAGIPSLMFGPEGEGLHGRDEWADVQSIKVVEQVMRKIIEGFQEGS</sequence>
<dbReference type="Proteomes" id="UP000027730">
    <property type="component" value="Unassembled WGS sequence"/>
</dbReference>
<gene>
    <name evidence="6" type="ORF">M436DRAFT_49415</name>
</gene>
<dbReference type="PANTHER" id="PTHR42937:SF1">
    <property type="entry name" value="DIAMINOPROPIONATE AMMONIA-LYASE"/>
    <property type="match status" value="1"/>
</dbReference>
<proteinExistence type="inferred from homology"/>
<dbReference type="InterPro" id="IPR001261">
    <property type="entry name" value="ArgE/DapE_CS"/>
</dbReference>